<sequence length="251" mass="28124">MSTQGEQTQGKVTLEDISYIDTKGRCYRALGENFTGFSGASLDPIEGVEYEEVKVPPIKWRNDVTKKPLTLGERSDDLEKQRVRSINAGAYRRHALREKEKKKAAAEAQTPTQAETAQSEMGDDEMASSSSQPPDYTLNELYEWHAATFGKVTLNDISCIDEKGLCYRAIGDDEQDDLQSQAQTEVHEDTYAEEAHSEDWAVLDDDEMMASIDRELLTSCHSEGLDENSEIAGQFGELWYRAMTGDQQSSE</sequence>
<evidence type="ECO:0000313" key="2">
    <source>
        <dbReference type="EMBL" id="ODN82749.1"/>
    </source>
</evidence>
<protein>
    <submittedName>
        <fullName evidence="2">Uncharacterized protein</fullName>
    </submittedName>
</protein>
<accession>A0A1E3I2H5</accession>
<dbReference type="GeneID" id="30152342"/>
<evidence type="ECO:0000313" key="3">
    <source>
        <dbReference type="Proteomes" id="UP000094065"/>
    </source>
</evidence>
<dbReference type="Proteomes" id="UP000094065">
    <property type="component" value="Unassembled WGS sequence"/>
</dbReference>
<reference evidence="2 3" key="1">
    <citation type="submission" date="2016-06" db="EMBL/GenBank/DDBJ databases">
        <title>Evolution of pathogenesis and genome organization in the Tremellales.</title>
        <authorList>
            <person name="Cuomo C."/>
            <person name="Litvintseva A."/>
            <person name="Heitman J."/>
            <person name="Chen Y."/>
            <person name="Sun S."/>
            <person name="Springer D."/>
            <person name="Dromer F."/>
            <person name="Young S."/>
            <person name="Zeng Q."/>
            <person name="Chapman S."/>
            <person name="Gujja S."/>
            <person name="Saif S."/>
            <person name="Birren B."/>
        </authorList>
    </citation>
    <scope>NUCLEOTIDE SEQUENCE [LARGE SCALE GENOMIC DNA]</scope>
    <source>
        <strain evidence="2 3">CBS 6039</strain>
    </source>
</reference>
<dbReference type="AlphaFoldDB" id="A0A1E3I2H5"/>
<dbReference type="RefSeq" id="XP_018996749.1">
    <property type="nucleotide sequence ID" value="XM_019134322.1"/>
</dbReference>
<feature type="region of interest" description="Disordered" evidence="1">
    <location>
        <begin position="85"/>
        <end position="134"/>
    </location>
</feature>
<gene>
    <name evidence="2" type="ORF">L202_01033</name>
</gene>
<organism evidence="2 3">
    <name type="scientific">Cryptococcus amylolentus CBS 6039</name>
    <dbReference type="NCBI Taxonomy" id="1295533"/>
    <lineage>
        <taxon>Eukaryota</taxon>
        <taxon>Fungi</taxon>
        <taxon>Dikarya</taxon>
        <taxon>Basidiomycota</taxon>
        <taxon>Agaricomycotina</taxon>
        <taxon>Tremellomycetes</taxon>
        <taxon>Tremellales</taxon>
        <taxon>Cryptococcaceae</taxon>
        <taxon>Cryptococcus</taxon>
    </lineage>
</organism>
<feature type="compositionally biased region" description="Low complexity" evidence="1">
    <location>
        <begin position="106"/>
        <end position="118"/>
    </location>
</feature>
<name>A0A1E3I2H5_9TREE</name>
<evidence type="ECO:0000256" key="1">
    <source>
        <dbReference type="SAM" id="MobiDB-lite"/>
    </source>
</evidence>
<keyword evidence="3" id="KW-1185">Reference proteome</keyword>
<dbReference type="OrthoDB" id="10540814at2759"/>
<comment type="caution">
    <text evidence="2">The sequence shown here is derived from an EMBL/GenBank/DDBJ whole genome shotgun (WGS) entry which is preliminary data.</text>
</comment>
<dbReference type="EMBL" id="AWGJ01000002">
    <property type="protein sequence ID" value="ODN82749.1"/>
    <property type="molecule type" value="Genomic_DNA"/>
</dbReference>
<proteinExistence type="predicted"/>